<gene>
    <name evidence="2" type="ORF">GEMMAAP_19480</name>
</gene>
<protein>
    <recommendedName>
        <fullName evidence="1">AMP-activated protein kinase glycogen-binding domain-containing protein</fullName>
    </recommendedName>
</protein>
<evidence type="ECO:0000259" key="1">
    <source>
        <dbReference type="Pfam" id="PF16561"/>
    </source>
</evidence>
<reference evidence="2 3" key="1">
    <citation type="journal article" date="2014" name="Proc. Natl. Acad. Sci. U.S.A.">
        <title>Functional type 2 photosynthetic reaction centers found in the rare bacterial phylum Gemmatimonadetes.</title>
        <authorList>
            <person name="Zeng Y."/>
            <person name="Feng F."/>
            <person name="Medova H."/>
            <person name="Dean J."/>
            <person name="Koblizek M."/>
        </authorList>
    </citation>
    <scope>NUCLEOTIDE SEQUENCE [LARGE SCALE GENOMIC DNA]</scope>
    <source>
        <strain evidence="2 3">AP64</strain>
    </source>
</reference>
<dbReference type="Proteomes" id="UP000076404">
    <property type="component" value="Chromosome"/>
</dbReference>
<accession>A0A143BPU2</accession>
<dbReference type="KEGG" id="gph:GEMMAAP_19480"/>
<dbReference type="EMBL" id="CP011454">
    <property type="protein sequence ID" value="AMW07038.1"/>
    <property type="molecule type" value="Genomic_DNA"/>
</dbReference>
<organism evidence="2 3">
    <name type="scientific">Gemmatimonas phototrophica</name>
    <dbReference type="NCBI Taxonomy" id="1379270"/>
    <lineage>
        <taxon>Bacteria</taxon>
        <taxon>Pseudomonadati</taxon>
        <taxon>Gemmatimonadota</taxon>
        <taxon>Gemmatimonadia</taxon>
        <taxon>Gemmatimonadales</taxon>
        <taxon>Gemmatimonadaceae</taxon>
        <taxon>Gemmatimonas</taxon>
    </lineage>
</organism>
<dbReference type="InterPro" id="IPR014756">
    <property type="entry name" value="Ig_E-set"/>
</dbReference>
<evidence type="ECO:0000313" key="3">
    <source>
        <dbReference type="Proteomes" id="UP000076404"/>
    </source>
</evidence>
<sequence length="89" mass="9635">MPTQFVLDARDLPTARSVSLVGDFNDWNVTATPLTLENGAWVATMPLLPGRHVYAFVVNGETWIADPRAPQATDSDFGRPGSVIIIQAP</sequence>
<evidence type="ECO:0000313" key="2">
    <source>
        <dbReference type="EMBL" id="AMW07038.1"/>
    </source>
</evidence>
<keyword evidence="3" id="KW-1185">Reference proteome</keyword>
<dbReference type="InterPro" id="IPR032640">
    <property type="entry name" value="AMPK1_CBM"/>
</dbReference>
<feature type="domain" description="AMP-activated protein kinase glycogen-binding" evidence="1">
    <location>
        <begin position="15"/>
        <end position="76"/>
    </location>
</feature>
<dbReference type="Pfam" id="PF16561">
    <property type="entry name" value="AMPK1_CBM"/>
    <property type="match status" value="1"/>
</dbReference>
<reference evidence="2 3" key="2">
    <citation type="journal article" date="2016" name="Environ. Microbiol. Rep.">
        <title>Metagenomic evidence for the presence of phototrophic Gemmatimonadetes bacteria in diverse environments.</title>
        <authorList>
            <person name="Zeng Y."/>
            <person name="Baumbach J."/>
            <person name="Barbosa E.G."/>
            <person name="Azevedo V."/>
            <person name="Zhang C."/>
            <person name="Koblizek M."/>
        </authorList>
    </citation>
    <scope>NUCLEOTIDE SEQUENCE [LARGE SCALE GENOMIC DNA]</scope>
    <source>
        <strain evidence="2 3">AP64</strain>
    </source>
</reference>
<dbReference type="AlphaFoldDB" id="A0A143BPU2"/>
<dbReference type="Gene3D" id="2.60.40.10">
    <property type="entry name" value="Immunoglobulins"/>
    <property type="match status" value="1"/>
</dbReference>
<dbReference type="eggNOG" id="COG0296">
    <property type="taxonomic scope" value="Bacteria"/>
</dbReference>
<dbReference type="SUPFAM" id="SSF81296">
    <property type="entry name" value="E set domains"/>
    <property type="match status" value="1"/>
</dbReference>
<proteinExistence type="predicted"/>
<dbReference type="STRING" id="1379270.GEMMAAP_19480"/>
<dbReference type="CDD" id="cd07184">
    <property type="entry name" value="E_set_Isoamylase_like_N"/>
    <property type="match status" value="1"/>
</dbReference>
<name>A0A143BPU2_9BACT</name>
<dbReference type="InterPro" id="IPR013783">
    <property type="entry name" value="Ig-like_fold"/>
</dbReference>